<feature type="domain" description="BD-FAE-like" evidence="3">
    <location>
        <begin position="58"/>
        <end position="265"/>
    </location>
</feature>
<comment type="caution">
    <text evidence="4">The sequence shown here is derived from an EMBL/GenBank/DDBJ whole genome shotgun (WGS) entry which is preliminary data.</text>
</comment>
<dbReference type="InterPro" id="IPR049492">
    <property type="entry name" value="BD-FAE-like_dom"/>
</dbReference>
<evidence type="ECO:0000259" key="3">
    <source>
        <dbReference type="Pfam" id="PF20434"/>
    </source>
</evidence>
<dbReference type="SUPFAM" id="SSF53474">
    <property type="entry name" value="alpha/beta-Hydrolases"/>
    <property type="match status" value="1"/>
</dbReference>
<dbReference type="OrthoDB" id="265201at2"/>
<protein>
    <submittedName>
        <fullName evidence="4">Carboxylesterase NlhH</fullName>
        <ecNumber evidence="4">3.1.1.1</ecNumber>
    </submittedName>
</protein>
<gene>
    <name evidence="4" type="primary">nlhH_1</name>
    <name evidence="4" type="ORF">Q31b_06380</name>
</gene>
<keyword evidence="2" id="KW-0732">Signal</keyword>
<dbReference type="InterPro" id="IPR050300">
    <property type="entry name" value="GDXG_lipolytic_enzyme"/>
</dbReference>
<keyword evidence="1 4" id="KW-0378">Hydrolase</keyword>
<dbReference type="EMBL" id="SJPY01000001">
    <property type="protein sequence ID" value="TWU45466.1"/>
    <property type="molecule type" value="Genomic_DNA"/>
</dbReference>
<keyword evidence="5" id="KW-1185">Reference proteome</keyword>
<feature type="chain" id="PRO_5023095026" evidence="2">
    <location>
        <begin position="34"/>
        <end position="309"/>
    </location>
</feature>
<dbReference type="Pfam" id="PF20434">
    <property type="entry name" value="BD-FAE"/>
    <property type="match status" value="1"/>
</dbReference>
<dbReference type="PANTHER" id="PTHR48081:SF13">
    <property type="entry name" value="ALPHA_BETA HYDROLASE"/>
    <property type="match status" value="1"/>
</dbReference>
<accession>A0A5C6ED28</accession>
<dbReference type="Gene3D" id="3.40.50.1820">
    <property type="entry name" value="alpha/beta hydrolase"/>
    <property type="match status" value="1"/>
</dbReference>
<dbReference type="PANTHER" id="PTHR48081">
    <property type="entry name" value="AB HYDROLASE SUPERFAMILY PROTEIN C4A8.06C"/>
    <property type="match status" value="1"/>
</dbReference>
<evidence type="ECO:0000313" key="4">
    <source>
        <dbReference type="EMBL" id="TWU45466.1"/>
    </source>
</evidence>
<dbReference type="RefSeq" id="WP_146598160.1">
    <property type="nucleotide sequence ID" value="NZ_SJPY01000001.1"/>
</dbReference>
<dbReference type="EC" id="3.1.1.1" evidence="4"/>
<dbReference type="AlphaFoldDB" id="A0A5C6ED28"/>
<evidence type="ECO:0000313" key="5">
    <source>
        <dbReference type="Proteomes" id="UP000315471"/>
    </source>
</evidence>
<name>A0A5C6ED28_9BACT</name>
<reference evidence="4 5" key="1">
    <citation type="submission" date="2019-02" db="EMBL/GenBank/DDBJ databases">
        <title>Deep-cultivation of Planctomycetes and their phenomic and genomic characterization uncovers novel biology.</title>
        <authorList>
            <person name="Wiegand S."/>
            <person name="Jogler M."/>
            <person name="Boedeker C."/>
            <person name="Pinto D."/>
            <person name="Vollmers J."/>
            <person name="Rivas-Marin E."/>
            <person name="Kohn T."/>
            <person name="Peeters S.H."/>
            <person name="Heuer A."/>
            <person name="Rast P."/>
            <person name="Oberbeckmann S."/>
            <person name="Bunk B."/>
            <person name="Jeske O."/>
            <person name="Meyerdierks A."/>
            <person name="Storesund J.E."/>
            <person name="Kallscheuer N."/>
            <person name="Luecker S."/>
            <person name="Lage O.M."/>
            <person name="Pohl T."/>
            <person name="Merkel B.J."/>
            <person name="Hornburger P."/>
            <person name="Mueller R.-W."/>
            <person name="Bruemmer F."/>
            <person name="Labrenz M."/>
            <person name="Spormann A.M."/>
            <person name="Op Den Camp H."/>
            <person name="Overmann J."/>
            <person name="Amann R."/>
            <person name="Jetten M.S.M."/>
            <person name="Mascher T."/>
            <person name="Medema M.H."/>
            <person name="Devos D.P."/>
            <person name="Kaster A.-K."/>
            <person name="Ovreas L."/>
            <person name="Rohde M."/>
            <person name="Galperin M.Y."/>
            <person name="Jogler C."/>
        </authorList>
    </citation>
    <scope>NUCLEOTIDE SEQUENCE [LARGE SCALE GENOMIC DNA]</scope>
    <source>
        <strain evidence="4 5">Q31b</strain>
    </source>
</reference>
<proteinExistence type="predicted"/>
<dbReference type="Proteomes" id="UP000315471">
    <property type="component" value="Unassembled WGS sequence"/>
</dbReference>
<sequence precursor="true">MTLQNNLLRPSLTPTVFLLVSALVGSSTAFVQAEGPSSLHSFLNERYSDSEGRAGLCDVYTPQGDPPKNGFATVIVIHGGAWMSGSKWVIQSYSRFLAQHGYAAVTINYRLAPEYPFPTQVDDVRQAALWVKQNSGRFHFDVDRLGLFGYSAGGHLSLMVSSLQDESAAAKLASSHWPADDSRWGQLPTFRAACVGGPPCDFRDLPLDNTTLAFFFGGSRREKPSAYEAASPIAYVSKDDPPVHIIHGESDLLVPIQTSVAFREAMQKAGASCGLTRLPDQGHAMAFLNPKTREEMRAFFDRTLTLPTK</sequence>
<dbReference type="GO" id="GO:0106435">
    <property type="term" value="F:carboxylesterase activity"/>
    <property type="evidence" value="ECO:0007669"/>
    <property type="project" value="UniProtKB-EC"/>
</dbReference>
<evidence type="ECO:0000256" key="2">
    <source>
        <dbReference type="SAM" id="SignalP"/>
    </source>
</evidence>
<feature type="signal peptide" evidence="2">
    <location>
        <begin position="1"/>
        <end position="33"/>
    </location>
</feature>
<organism evidence="4 5">
    <name type="scientific">Novipirellula aureliae</name>
    <dbReference type="NCBI Taxonomy" id="2527966"/>
    <lineage>
        <taxon>Bacteria</taxon>
        <taxon>Pseudomonadati</taxon>
        <taxon>Planctomycetota</taxon>
        <taxon>Planctomycetia</taxon>
        <taxon>Pirellulales</taxon>
        <taxon>Pirellulaceae</taxon>
        <taxon>Novipirellula</taxon>
    </lineage>
</organism>
<dbReference type="InterPro" id="IPR029058">
    <property type="entry name" value="AB_hydrolase_fold"/>
</dbReference>
<evidence type="ECO:0000256" key="1">
    <source>
        <dbReference type="ARBA" id="ARBA00022801"/>
    </source>
</evidence>